<gene>
    <name evidence="2" type="ORF">AAEO56_10880</name>
</gene>
<reference evidence="2 3" key="1">
    <citation type="submission" date="2024-04" db="EMBL/GenBank/DDBJ databases">
        <title>Flavobacterium sp. DGU11 16S ribosomal RNA gene Genome sequencing and assembly.</title>
        <authorList>
            <person name="Park S."/>
        </authorList>
    </citation>
    <scope>NUCLEOTIDE SEQUENCE [LARGE SCALE GENOMIC DNA]</scope>
    <source>
        <strain evidence="2 3">DGU11</strain>
    </source>
</reference>
<sequence length="295" mass="30690">MKLNIILRNSCFAAAVAAMGLLTGCQPEEVTNGNALTMADMDASFTAVSTDGNNYVFTGSDDPNIQYHTWSYTSSVGASAVEARGAGNTKALTFVFPGTYTVQHRVVGRTAGTNFVSQQTIVVTNLLLGDNIVASPNFENAADWHVFNTSGTQTVSWAFNSGSATASGGVANNYTGQGIYQAVQVEAGTYLVDMHVEGPGGNDLMWFQVFTGTTQPVNGSDYGSDPTALLGLNTWAGCGVAPFNGMLATVGCVGTGSQVTFTQPGTIYLVIKTGTGANNGVNNITVSNVSMRKLP</sequence>
<feature type="signal peptide" evidence="1">
    <location>
        <begin position="1"/>
        <end position="17"/>
    </location>
</feature>
<keyword evidence="1" id="KW-0732">Signal</keyword>
<evidence type="ECO:0000256" key="1">
    <source>
        <dbReference type="SAM" id="SignalP"/>
    </source>
</evidence>
<feature type="chain" id="PRO_5045531185" description="PKD domain-containing protein" evidence="1">
    <location>
        <begin position="18"/>
        <end position="295"/>
    </location>
</feature>
<name>A0ABU9HXP8_9FLAO</name>
<organism evidence="2 3">
    <name type="scientific">Flavobacterium arundinis</name>
    <dbReference type="NCBI Taxonomy" id="3139143"/>
    <lineage>
        <taxon>Bacteria</taxon>
        <taxon>Pseudomonadati</taxon>
        <taxon>Bacteroidota</taxon>
        <taxon>Flavobacteriia</taxon>
        <taxon>Flavobacteriales</taxon>
        <taxon>Flavobacteriaceae</taxon>
        <taxon>Flavobacterium</taxon>
    </lineage>
</organism>
<dbReference type="RefSeq" id="WP_341697082.1">
    <property type="nucleotide sequence ID" value="NZ_JBBYHR010000005.1"/>
</dbReference>
<keyword evidence="3" id="KW-1185">Reference proteome</keyword>
<dbReference type="Gene3D" id="2.60.120.260">
    <property type="entry name" value="Galactose-binding domain-like"/>
    <property type="match status" value="1"/>
</dbReference>
<dbReference type="PROSITE" id="PS51257">
    <property type="entry name" value="PROKAR_LIPOPROTEIN"/>
    <property type="match status" value="1"/>
</dbReference>
<comment type="caution">
    <text evidence="2">The sequence shown here is derived from an EMBL/GenBank/DDBJ whole genome shotgun (WGS) entry which is preliminary data.</text>
</comment>
<dbReference type="Proteomes" id="UP001464555">
    <property type="component" value="Unassembled WGS sequence"/>
</dbReference>
<evidence type="ECO:0000313" key="2">
    <source>
        <dbReference type="EMBL" id="MEL1244766.1"/>
    </source>
</evidence>
<evidence type="ECO:0008006" key="4">
    <source>
        <dbReference type="Google" id="ProtNLM"/>
    </source>
</evidence>
<protein>
    <recommendedName>
        <fullName evidence="4">PKD domain-containing protein</fullName>
    </recommendedName>
</protein>
<proteinExistence type="predicted"/>
<dbReference type="EMBL" id="JBBYHR010000005">
    <property type="protein sequence ID" value="MEL1244766.1"/>
    <property type="molecule type" value="Genomic_DNA"/>
</dbReference>
<evidence type="ECO:0000313" key="3">
    <source>
        <dbReference type="Proteomes" id="UP001464555"/>
    </source>
</evidence>
<accession>A0ABU9HXP8</accession>